<dbReference type="Proteomes" id="UP000037735">
    <property type="component" value="Unassembled WGS sequence"/>
</dbReference>
<accession>A0A1X8WCN0</accession>
<dbReference type="AlphaFoldDB" id="A0A1X8WCN0"/>
<dbReference type="EMBL" id="LIHI01000003">
    <property type="protein sequence ID" value="KOX84308.1"/>
    <property type="molecule type" value="Genomic_DNA"/>
</dbReference>
<evidence type="ECO:0000313" key="1">
    <source>
        <dbReference type="EMBL" id="KOX84308.1"/>
    </source>
</evidence>
<name>A0A1X8WCN0_SALEN</name>
<protein>
    <submittedName>
        <fullName evidence="2">Uncharacterized protein</fullName>
    </submittedName>
</protein>
<evidence type="ECO:0000313" key="3">
    <source>
        <dbReference type="Proteomes" id="UP000037735"/>
    </source>
</evidence>
<gene>
    <name evidence="2" type="ORF">ABA47_1080</name>
    <name evidence="1" type="ORF">ABA47_2057</name>
</gene>
<reference evidence="2 3" key="1">
    <citation type="submission" date="2015-08" db="EMBL/GenBank/DDBJ databases">
        <title>Draft genome sequence of a Salmonella Enteritidis strain from day-old chicks.</title>
        <authorList>
            <person name="Clemente L."/>
            <person name="Jones-Dias D."/>
            <person name="Egas C."/>
            <person name="Fookes M."/>
            <person name="Thomson N.R."/>
            <person name="Manageiro V."/>
            <person name="Canica M."/>
        </authorList>
    </citation>
    <scope>NUCLEOTIDE SEQUENCE [LARGE SCALE GENOMIC DNA]</scope>
    <source>
        <strain evidence="2 3">LV60</strain>
    </source>
</reference>
<dbReference type="EMBL" id="LIHI01000002">
    <property type="protein sequence ID" value="KOX84560.1"/>
    <property type="molecule type" value="Genomic_DNA"/>
</dbReference>
<sequence length="55" mass="6148">MLIRRINGNIFNRVKLNTCPISKGGFIVRISPVILNMSVCCTNHHVSIQIVVKTV</sequence>
<organism evidence="2 3">
    <name type="scientific">Salmonella enteritidis</name>
    <dbReference type="NCBI Taxonomy" id="149539"/>
    <lineage>
        <taxon>Bacteria</taxon>
        <taxon>Pseudomonadati</taxon>
        <taxon>Pseudomonadota</taxon>
        <taxon>Gammaproteobacteria</taxon>
        <taxon>Enterobacterales</taxon>
        <taxon>Enterobacteriaceae</taxon>
        <taxon>Salmonella</taxon>
    </lineage>
</organism>
<comment type="caution">
    <text evidence="2">The sequence shown here is derived from an EMBL/GenBank/DDBJ whole genome shotgun (WGS) entry which is preliminary data.</text>
</comment>
<proteinExistence type="predicted"/>
<evidence type="ECO:0000313" key="2">
    <source>
        <dbReference type="EMBL" id="KOX84560.1"/>
    </source>
</evidence>